<comment type="caution">
    <text evidence="2">The sequence shown here is derived from an EMBL/GenBank/DDBJ whole genome shotgun (WGS) entry which is preliminary data.</text>
</comment>
<proteinExistence type="predicted"/>
<evidence type="ECO:0000313" key="2">
    <source>
        <dbReference type="EMBL" id="PIU33138.1"/>
    </source>
</evidence>
<dbReference type="Pfam" id="PF21694">
    <property type="entry name" value="DNA_pol3_delta_C"/>
    <property type="match status" value="1"/>
</dbReference>
<dbReference type="AlphaFoldDB" id="A0A2M6YPS1"/>
<gene>
    <name evidence="2" type="ORF">COT04_01660</name>
</gene>
<dbReference type="SUPFAM" id="SSF48019">
    <property type="entry name" value="post-AAA+ oligomerization domain-like"/>
    <property type="match status" value="1"/>
</dbReference>
<reference evidence="3" key="1">
    <citation type="submission" date="2017-09" db="EMBL/GenBank/DDBJ databases">
        <title>Depth-based differentiation of microbial function through sediment-hosted aquifers and enrichment of novel symbionts in the deep terrestrial subsurface.</title>
        <authorList>
            <person name="Probst A.J."/>
            <person name="Ladd B."/>
            <person name="Jarett J.K."/>
            <person name="Geller-Mcgrath D.E."/>
            <person name="Sieber C.M.K."/>
            <person name="Emerson J.B."/>
            <person name="Anantharaman K."/>
            <person name="Thomas B.C."/>
            <person name="Malmstrom R."/>
            <person name="Stieglmeier M."/>
            <person name="Klingl A."/>
            <person name="Woyke T."/>
            <person name="Ryan C.M."/>
            <person name="Banfield J.F."/>
        </authorList>
    </citation>
    <scope>NUCLEOTIDE SEQUENCE [LARGE SCALE GENOMIC DNA]</scope>
</reference>
<dbReference type="GO" id="GO:0006260">
    <property type="term" value="P:DNA replication"/>
    <property type="evidence" value="ECO:0007669"/>
    <property type="project" value="InterPro"/>
</dbReference>
<organism evidence="2 3">
    <name type="scientific">Candidatus Shapirobacteria bacterium CG07_land_8_20_14_0_80_39_12</name>
    <dbReference type="NCBI Taxonomy" id="1974480"/>
    <lineage>
        <taxon>Bacteria</taxon>
        <taxon>Candidatus Shapironibacteriota</taxon>
    </lineage>
</organism>
<dbReference type="GO" id="GO:0003677">
    <property type="term" value="F:DNA binding"/>
    <property type="evidence" value="ECO:0007669"/>
    <property type="project" value="InterPro"/>
</dbReference>
<protein>
    <recommendedName>
        <fullName evidence="1">DNA polymerase III delta subunit-like C-terminal domain-containing protein</fullName>
    </recommendedName>
</protein>
<sequence length="228" mass="26493">MIILHGENTVLSRQRLKEETEAFKLKRKGEVLRFEGNNLNLINLQQALESLSLIEKSQMVVIENLFSGRQSKEKEKMMTYLKNSNPINLIIWEGKKIDGRILLPFKAQVLRFDLPLIIFRFLDSLAPGNATQSINFFHQSLEQDPPELIFHLLNRQIRLLILATDLGEKGLSQMQDWQKGKLIRQAKKFGLTKLIKIYKELLKIDWQQKTSQTPFSLVSQLDLFLASF</sequence>
<feature type="domain" description="DNA polymerase III delta subunit-like C-terminal" evidence="1">
    <location>
        <begin position="118"/>
        <end position="220"/>
    </location>
</feature>
<dbReference type="Proteomes" id="UP000229559">
    <property type="component" value="Unassembled WGS sequence"/>
</dbReference>
<dbReference type="Gene3D" id="3.40.50.300">
    <property type="entry name" value="P-loop containing nucleotide triphosphate hydrolases"/>
    <property type="match status" value="1"/>
</dbReference>
<evidence type="ECO:0000313" key="3">
    <source>
        <dbReference type="Proteomes" id="UP000229559"/>
    </source>
</evidence>
<dbReference type="InterPro" id="IPR008921">
    <property type="entry name" value="DNA_pol3_clamp-load_cplx_C"/>
</dbReference>
<dbReference type="Gene3D" id="1.20.272.10">
    <property type="match status" value="1"/>
</dbReference>
<dbReference type="InterPro" id="IPR048466">
    <property type="entry name" value="DNA_pol3_delta-like_C"/>
</dbReference>
<dbReference type="EMBL" id="PEXA01000050">
    <property type="protein sequence ID" value="PIU33138.1"/>
    <property type="molecule type" value="Genomic_DNA"/>
</dbReference>
<accession>A0A2M6YPS1</accession>
<dbReference type="InterPro" id="IPR027417">
    <property type="entry name" value="P-loop_NTPase"/>
</dbReference>
<name>A0A2M6YPS1_9BACT</name>
<evidence type="ECO:0000259" key="1">
    <source>
        <dbReference type="Pfam" id="PF21694"/>
    </source>
</evidence>